<dbReference type="OrthoDB" id="9780147at2"/>
<proteinExistence type="inferred from homology"/>
<dbReference type="RefSeq" id="WP_035536981.1">
    <property type="nucleotide sequence ID" value="NZ_ARYL01000008.1"/>
</dbReference>
<feature type="chain" id="PRO_5001573113" evidence="7">
    <location>
        <begin position="22"/>
        <end position="247"/>
    </location>
</feature>
<dbReference type="GO" id="GO:0016491">
    <property type="term" value="F:oxidoreductase activity"/>
    <property type="evidence" value="ECO:0007669"/>
    <property type="project" value="UniProtKB-KW"/>
</dbReference>
<evidence type="ECO:0000256" key="2">
    <source>
        <dbReference type="ARBA" id="ARBA00005791"/>
    </source>
</evidence>
<dbReference type="PROSITE" id="PS51352">
    <property type="entry name" value="THIOREDOXIN_2"/>
    <property type="match status" value="1"/>
</dbReference>
<comment type="function">
    <text evidence="1">May be required for disulfide bond formation in some proteins.</text>
</comment>
<keyword evidence="5" id="KW-1015">Disulfide bond</keyword>
<dbReference type="InterPro" id="IPR036249">
    <property type="entry name" value="Thioredoxin-like_sf"/>
</dbReference>
<comment type="similarity">
    <text evidence="2">Belongs to the thioredoxin family. DsbA subfamily.</text>
</comment>
<dbReference type="PATRIC" id="fig|1280953.3.peg.1373"/>
<feature type="domain" description="Thioredoxin" evidence="8">
    <location>
        <begin position="54"/>
        <end position="246"/>
    </location>
</feature>
<dbReference type="PANTHER" id="PTHR13887">
    <property type="entry name" value="GLUTATHIONE S-TRANSFERASE KAPPA"/>
    <property type="match status" value="1"/>
</dbReference>
<sequence>MIRKLFTAAAMTAIALTPACAQGKPTSQMSKAEIEEIVHEYIVANPEVIEDALVALGEKQRASAAAAQQAAISSQKDKLYNLASDPSIGPADAKVTVVEFFDYRCGYCKRSVETVQGLPAQYDGKVRVVFKELPIFGGVSETASLAALAAGKQDKYNKMHVALMELKSNDDLTDKRIDAIAESLGIDVQKMRADMKSMEIQKQLSDMKDLGRKLEVGGTPGFFVGGTHIEGADMAKLDAAIKAELES</sequence>
<dbReference type="InterPro" id="IPR012336">
    <property type="entry name" value="Thioredoxin-like_fold"/>
</dbReference>
<dbReference type="InterPro" id="IPR013766">
    <property type="entry name" value="Thioredoxin_domain"/>
</dbReference>
<dbReference type="eggNOG" id="COG1651">
    <property type="taxonomic scope" value="Bacteria"/>
</dbReference>
<dbReference type="STRING" id="1280953.HOC_06783"/>
<evidence type="ECO:0000256" key="1">
    <source>
        <dbReference type="ARBA" id="ARBA00003565"/>
    </source>
</evidence>
<evidence type="ECO:0000256" key="5">
    <source>
        <dbReference type="ARBA" id="ARBA00023157"/>
    </source>
</evidence>
<keyword evidence="10" id="KW-1185">Reference proteome</keyword>
<dbReference type="SUPFAM" id="SSF52833">
    <property type="entry name" value="Thioredoxin-like"/>
    <property type="match status" value="1"/>
</dbReference>
<evidence type="ECO:0000259" key="8">
    <source>
        <dbReference type="PROSITE" id="PS51352"/>
    </source>
</evidence>
<keyword evidence="4" id="KW-0560">Oxidoreductase</keyword>
<gene>
    <name evidence="9" type="ORF">HOC_06783</name>
</gene>
<comment type="caution">
    <text evidence="9">The sequence shown here is derived from an EMBL/GenBank/DDBJ whole genome shotgun (WGS) entry which is preliminary data.</text>
</comment>
<dbReference type="InterPro" id="IPR041205">
    <property type="entry name" value="ScsC_N"/>
</dbReference>
<keyword evidence="3 7" id="KW-0732">Signal</keyword>
<dbReference type="EMBL" id="ARYL01000008">
    <property type="protein sequence ID" value="KDA03089.1"/>
    <property type="molecule type" value="Genomic_DNA"/>
</dbReference>
<dbReference type="PANTHER" id="PTHR13887:SF14">
    <property type="entry name" value="DISULFIDE BOND FORMATION PROTEIN D"/>
    <property type="match status" value="1"/>
</dbReference>
<dbReference type="Proteomes" id="UP000024942">
    <property type="component" value="Unassembled WGS sequence"/>
</dbReference>
<dbReference type="Pfam" id="PF13462">
    <property type="entry name" value="Thioredoxin_4"/>
    <property type="match status" value="1"/>
</dbReference>
<name>A0A059G8N4_9PROT</name>
<evidence type="ECO:0000313" key="10">
    <source>
        <dbReference type="Proteomes" id="UP000024942"/>
    </source>
</evidence>
<dbReference type="Pfam" id="PF18312">
    <property type="entry name" value="ScsC_N"/>
    <property type="match status" value="1"/>
</dbReference>
<evidence type="ECO:0000256" key="4">
    <source>
        <dbReference type="ARBA" id="ARBA00023002"/>
    </source>
</evidence>
<feature type="signal peptide" evidence="7">
    <location>
        <begin position="1"/>
        <end position="21"/>
    </location>
</feature>
<dbReference type="Gene3D" id="3.40.30.10">
    <property type="entry name" value="Glutaredoxin"/>
    <property type="match status" value="1"/>
</dbReference>
<evidence type="ECO:0000256" key="3">
    <source>
        <dbReference type="ARBA" id="ARBA00022729"/>
    </source>
</evidence>
<protein>
    <submittedName>
        <fullName evidence="9">Outer membrane protein</fullName>
    </submittedName>
</protein>
<dbReference type="CDD" id="cd03023">
    <property type="entry name" value="DsbA_Com1_like"/>
    <property type="match status" value="1"/>
</dbReference>
<evidence type="ECO:0000313" key="9">
    <source>
        <dbReference type="EMBL" id="KDA03089.1"/>
    </source>
</evidence>
<dbReference type="AlphaFoldDB" id="A0A059G8N4"/>
<accession>A0A059G8N4</accession>
<evidence type="ECO:0000256" key="7">
    <source>
        <dbReference type="SAM" id="SignalP"/>
    </source>
</evidence>
<keyword evidence="6" id="KW-0676">Redox-active center</keyword>
<organism evidence="9 10">
    <name type="scientific">Hyphomonas oceanitis SCH89</name>
    <dbReference type="NCBI Taxonomy" id="1280953"/>
    <lineage>
        <taxon>Bacteria</taxon>
        <taxon>Pseudomonadati</taxon>
        <taxon>Pseudomonadota</taxon>
        <taxon>Alphaproteobacteria</taxon>
        <taxon>Hyphomonadales</taxon>
        <taxon>Hyphomonadaceae</taxon>
        <taxon>Hyphomonas</taxon>
    </lineage>
</organism>
<reference evidence="9 10" key="1">
    <citation type="journal article" date="2014" name="Antonie Van Leeuwenhoek">
        <title>Hyphomonas beringensis sp. nov. and Hyphomonas chukchiensis sp. nov., isolated from surface seawater of the Bering Sea and Chukchi Sea.</title>
        <authorList>
            <person name="Li C."/>
            <person name="Lai Q."/>
            <person name="Li G."/>
            <person name="Dong C."/>
            <person name="Wang J."/>
            <person name="Liao Y."/>
            <person name="Shao Z."/>
        </authorList>
    </citation>
    <scope>NUCLEOTIDE SEQUENCE [LARGE SCALE GENOMIC DNA]</scope>
    <source>
        <strain evidence="9 10">SCH89</strain>
    </source>
</reference>
<evidence type="ECO:0000256" key="6">
    <source>
        <dbReference type="ARBA" id="ARBA00023284"/>
    </source>
</evidence>